<keyword evidence="2" id="KW-1185">Reference proteome</keyword>
<organism evidence="1 2">
    <name type="scientific">Candidatus Mycosynbacter amalyticus</name>
    <dbReference type="NCBI Taxonomy" id="2665156"/>
    <lineage>
        <taxon>Bacteria</taxon>
        <taxon>Candidatus Saccharimonadota</taxon>
        <taxon>Candidatus Saccharimonadota incertae sedis</taxon>
        <taxon>Candidatus Mycosynbacter</taxon>
    </lineage>
</organism>
<dbReference type="Proteomes" id="UP001059824">
    <property type="component" value="Chromosome"/>
</dbReference>
<name>A0A857ML53_9BACT</name>
<dbReference type="AlphaFoldDB" id="A0A857ML53"/>
<gene>
    <name evidence="1" type="ORF">GII36_00520</name>
</gene>
<reference evidence="1" key="1">
    <citation type="journal article" date="2021" name="Nat. Microbiol.">
        <title>Cocultivation of an ultrasmall environmental parasitic bacterium with lytic ability against bacteria associated with wastewater foams.</title>
        <authorList>
            <person name="Batinovic S."/>
            <person name="Rose J.J.A."/>
            <person name="Ratcliffe J."/>
            <person name="Seviour R.J."/>
            <person name="Petrovski S."/>
        </authorList>
    </citation>
    <scope>NUCLEOTIDE SEQUENCE</scope>
    <source>
        <strain evidence="1">JR1</strain>
    </source>
</reference>
<proteinExistence type="predicted"/>
<sequence>MPLTDTTRELRYDYFSLKNHESLYFSVNSTVGQQTQDESPTCDKIVSLTKSENPHSATTDPPAATVPATKDGLTDIRVHADCKIYFGDVKTSLLEAVEQLKNY</sequence>
<evidence type="ECO:0000313" key="2">
    <source>
        <dbReference type="Proteomes" id="UP001059824"/>
    </source>
</evidence>
<evidence type="ECO:0000313" key="1">
    <source>
        <dbReference type="EMBL" id="QHN42342.1"/>
    </source>
</evidence>
<accession>A0A857ML53</accession>
<protein>
    <submittedName>
        <fullName evidence="1">Uncharacterized protein</fullName>
    </submittedName>
</protein>
<dbReference type="KEGG" id="mama:GII36_00520"/>
<dbReference type="EMBL" id="CP045921">
    <property type="protein sequence ID" value="QHN42342.1"/>
    <property type="molecule type" value="Genomic_DNA"/>
</dbReference>